<dbReference type="GO" id="GO:0003723">
    <property type="term" value="F:RNA binding"/>
    <property type="evidence" value="ECO:0007669"/>
    <property type="project" value="InterPro"/>
</dbReference>
<dbReference type="PANTHER" id="PTHR47926">
    <property type="entry name" value="PENTATRICOPEPTIDE REPEAT-CONTAINING PROTEIN"/>
    <property type="match status" value="1"/>
</dbReference>
<dbReference type="GO" id="GO:0009451">
    <property type="term" value="P:RNA modification"/>
    <property type="evidence" value="ECO:0007669"/>
    <property type="project" value="InterPro"/>
</dbReference>
<protein>
    <submittedName>
        <fullName evidence="5">Pentatricopeptide repeat-containing protein At2g33680-like</fullName>
    </submittedName>
</protein>
<proteinExistence type="predicted"/>
<evidence type="ECO:0000256" key="1">
    <source>
        <dbReference type="ARBA" id="ARBA00022737"/>
    </source>
</evidence>
<dbReference type="Pfam" id="PF01535">
    <property type="entry name" value="PPR"/>
    <property type="match status" value="7"/>
</dbReference>
<name>A0AB40BSM7_DIOCR</name>
<dbReference type="FunFam" id="1.25.40.10:FF:000158">
    <property type="entry name" value="pentatricopeptide repeat-containing protein At2g33680"/>
    <property type="match status" value="1"/>
</dbReference>
<dbReference type="Gene3D" id="1.25.40.10">
    <property type="entry name" value="Tetratricopeptide repeat domain"/>
    <property type="match status" value="5"/>
</dbReference>
<dbReference type="Pfam" id="PF13041">
    <property type="entry name" value="PPR_2"/>
    <property type="match status" value="1"/>
</dbReference>
<dbReference type="InterPro" id="IPR011990">
    <property type="entry name" value="TPR-like_helical_dom_sf"/>
</dbReference>
<keyword evidence="4" id="KW-1185">Reference proteome</keyword>
<dbReference type="Proteomes" id="UP001515500">
    <property type="component" value="Chromosome 8"/>
</dbReference>
<evidence type="ECO:0000313" key="4">
    <source>
        <dbReference type="Proteomes" id="UP001515500"/>
    </source>
</evidence>
<dbReference type="InterPro" id="IPR002885">
    <property type="entry name" value="PPR_rpt"/>
</dbReference>
<accession>A0AB40BSM7</accession>
<feature type="repeat" description="PPR" evidence="2">
    <location>
        <begin position="641"/>
        <end position="675"/>
    </location>
</feature>
<dbReference type="GeneID" id="120266809"/>
<gene>
    <name evidence="5" type="primary">LOC120266809</name>
</gene>
<dbReference type="FunFam" id="1.25.40.10:FF:000381">
    <property type="entry name" value="Pentatricopeptide repeat-containing protein"/>
    <property type="match status" value="1"/>
</dbReference>
<keyword evidence="1" id="KW-0677">Repeat</keyword>
<evidence type="ECO:0000256" key="3">
    <source>
        <dbReference type="SAM" id="MobiDB-lite"/>
    </source>
</evidence>
<evidence type="ECO:0000256" key="2">
    <source>
        <dbReference type="PROSITE-ProRule" id="PRU00708"/>
    </source>
</evidence>
<dbReference type="GO" id="GO:0099402">
    <property type="term" value="P:plant organ development"/>
    <property type="evidence" value="ECO:0007669"/>
    <property type="project" value="UniProtKB-ARBA"/>
</dbReference>
<feature type="repeat" description="PPR" evidence="2">
    <location>
        <begin position="133"/>
        <end position="167"/>
    </location>
</feature>
<evidence type="ECO:0000313" key="5">
    <source>
        <dbReference type="RefSeq" id="XP_039130401.1"/>
    </source>
</evidence>
<sequence length="822" mass="90953">MGSDYAALALRLLDLEENTKTNLRKKEIEKGGNKTESKEKRSDRVEHTARESEIGAHDQLGKLIRPVRLYSNVSLLSELFALEKKYAILLRDFAEARAISHGEALHLASSRQSPTQTSSSNARRVFDEMPERDVISWNTIIDGYFLAEMFPYVLQFFRCMLHSGVALDEFSFTSICRSCLALEAFGNGLAVHCLVIKCGFGGNAFVANGLVEVYAKCHFLRESLKVFVDVEHKDIVLVNTLIGLLAKAGNFEEAFLIFLDNVLIASMWPERATFVNLLSGIDRYEFLREGMQIHGLIVKFGFEADGAVENSLVMMYSSCDHVDEAFALLIQSGSKNPRSWTTMIKGYANLGWYQEAINTFLWIYCEGKMIDNVLLACVLSVAADYECLQIGNQLHATVLKLKCESNPYIVHALIDMYAKCQSMGDALKLFQQIGGNRIQLSWTIMISGYVHNGSSAKALQFFYNMNREEAISADSVACVSVLMGCTDLQAIDQGEQVHTFVIKSGYEADILVQTALFSLYSNCGSLYETAGLFRTGMRHDLVSWTALLSSYAKHGYSEVALLCLVRMLKDGFKPNQFTLASALTAASRATSTQTGKVLHALVIKTGLDTNTSVGSALIDMYSKCGDIGSAISYFKGSSKCDIFSWNALLTGHAQHGNVTELLSIFEEMLNHELKPDSITFLAILNGCSHGGFVDKLLHYYNMMQDKYGIRPKVEHRTCVVDALVRANLFKEAVNFIQGTGCKAGPEILRVFISSCATAGLVQLGLAAAARMVVSGLTNNSAHVLLSNLYALDEKWIDARRIREAAQTDHTYIKEAGKSWISC</sequence>
<dbReference type="RefSeq" id="XP_039130401.1">
    <property type="nucleotide sequence ID" value="XM_039274467.1"/>
</dbReference>
<organism evidence="4 5">
    <name type="scientific">Dioscorea cayennensis subsp. rotundata</name>
    <name type="common">White Guinea yam</name>
    <name type="synonym">Dioscorea rotundata</name>
    <dbReference type="NCBI Taxonomy" id="55577"/>
    <lineage>
        <taxon>Eukaryota</taxon>
        <taxon>Viridiplantae</taxon>
        <taxon>Streptophyta</taxon>
        <taxon>Embryophyta</taxon>
        <taxon>Tracheophyta</taxon>
        <taxon>Spermatophyta</taxon>
        <taxon>Magnoliopsida</taxon>
        <taxon>Liliopsida</taxon>
        <taxon>Dioscoreales</taxon>
        <taxon>Dioscoreaceae</taxon>
        <taxon>Dioscorea</taxon>
    </lineage>
</organism>
<dbReference type="PROSITE" id="PS51375">
    <property type="entry name" value="PPR"/>
    <property type="match status" value="3"/>
</dbReference>
<reference evidence="5" key="1">
    <citation type="submission" date="2025-08" db="UniProtKB">
        <authorList>
            <consortium name="RefSeq"/>
        </authorList>
    </citation>
    <scope>IDENTIFICATION</scope>
</reference>
<dbReference type="InterPro" id="IPR046960">
    <property type="entry name" value="PPR_At4g14850-like_plant"/>
</dbReference>
<feature type="repeat" description="PPR" evidence="2">
    <location>
        <begin position="540"/>
        <end position="574"/>
    </location>
</feature>
<feature type="region of interest" description="Disordered" evidence="3">
    <location>
        <begin position="21"/>
        <end position="52"/>
    </location>
</feature>
<dbReference type="AlphaFoldDB" id="A0AB40BSM7"/>
<dbReference type="NCBIfam" id="TIGR00756">
    <property type="entry name" value="PPR"/>
    <property type="match status" value="3"/>
</dbReference>